<dbReference type="InterPro" id="IPR008979">
    <property type="entry name" value="Galactose-bd-like_sf"/>
</dbReference>
<accession>A0A4U1CH96</accession>
<sequence>MKKIKYLVVAISLMFASACDKADSVIFEDKSTAIGISKIGWTITASSFSADEAPNGTAEKLIDNDSKTYWHTNYAVVTPYPHWVLIDMKKENKMISVGITNRYAATPNSVGMKKFKLEGSNDGTTFSSLGEFNFAISNDSQNFPVSSDKAYRYLKLTALEPQKAGTNHTFLGEIDVFGVK</sequence>
<dbReference type="Proteomes" id="UP000309488">
    <property type="component" value="Unassembled WGS sequence"/>
</dbReference>
<gene>
    <name evidence="3" type="ORF">FA048_18560</name>
</gene>
<dbReference type="Pfam" id="PF00754">
    <property type="entry name" value="F5_F8_type_C"/>
    <property type="match status" value="1"/>
</dbReference>
<evidence type="ECO:0000313" key="4">
    <source>
        <dbReference type="Proteomes" id="UP000309488"/>
    </source>
</evidence>
<dbReference type="OrthoDB" id="1434826at2"/>
<reference evidence="3 4" key="1">
    <citation type="submission" date="2019-04" db="EMBL/GenBank/DDBJ databases">
        <title>Pedobacter sp. RP-3-22 sp. nov., isolated from Arctic soil.</title>
        <authorList>
            <person name="Dahal R.H."/>
            <person name="Kim D.-U."/>
        </authorList>
    </citation>
    <scope>NUCLEOTIDE SEQUENCE [LARGE SCALE GENOMIC DNA]</scope>
    <source>
        <strain evidence="3 4">RP-3-22</strain>
    </source>
</reference>
<dbReference type="Gene3D" id="2.60.120.260">
    <property type="entry name" value="Galactose-binding domain-like"/>
    <property type="match status" value="1"/>
</dbReference>
<dbReference type="RefSeq" id="WP_136843930.1">
    <property type="nucleotide sequence ID" value="NZ_SWBR01000005.1"/>
</dbReference>
<name>A0A4U1CH96_9SPHI</name>
<evidence type="ECO:0000259" key="2">
    <source>
        <dbReference type="PROSITE" id="PS50022"/>
    </source>
</evidence>
<evidence type="ECO:0000313" key="3">
    <source>
        <dbReference type="EMBL" id="TKC05715.1"/>
    </source>
</evidence>
<feature type="signal peptide" evidence="1">
    <location>
        <begin position="1"/>
        <end position="22"/>
    </location>
</feature>
<proteinExistence type="predicted"/>
<dbReference type="InterPro" id="IPR000421">
    <property type="entry name" value="FA58C"/>
</dbReference>
<comment type="caution">
    <text evidence="3">The sequence shown here is derived from an EMBL/GenBank/DDBJ whole genome shotgun (WGS) entry which is preliminary data.</text>
</comment>
<organism evidence="3 4">
    <name type="scientific">Pedobacter polaris</name>
    <dbReference type="NCBI Taxonomy" id="2571273"/>
    <lineage>
        <taxon>Bacteria</taxon>
        <taxon>Pseudomonadati</taxon>
        <taxon>Bacteroidota</taxon>
        <taxon>Sphingobacteriia</taxon>
        <taxon>Sphingobacteriales</taxon>
        <taxon>Sphingobacteriaceae</taxon>
        <taxon>Pedobacter</taxon>
    </lineage>
</organism>
<keyword evidence="4" id="KW-1185">Reference proteome</keyword>
<feature type="domain" description="F5/8 type C" evidence="2">
    <location>
        <begin position="29"/>
        <end position="179"/>
    </location>
</feature>
<dbReference type="PROSITE" id="PS50022">
    <property type="entry name" value="FA58C_3"/>
    <property type="match status" value="1"/>
</dbReference>
<evidence type="ECO:0000256" key="1">
    <source>
        <dbReference type="SAM" id="SignalP"/>
    </source>
</evidence>
<dbReference type="EMBL" id="SWBR01000005">
    <property type="protein sequence ID" value="TKC05715.1"/>
    <property type="molecule type" value="Genomic_DNA"/>
</dbReference>
<dbReference type="SUPFAM" id="SSF49785">
    <property type="entry name" value="Galactose-binding domain-like"/>
    <property type="match status" value="1"/>
</dbReference>
<feature type="chain" id="PRO_5020453966" evidence="1">
    <location>
        <begin position="23"/>
        <end position="180"/>
    </location>
</feature>
<dbReference type="PROSITE" id="PS51257">
    <property type="entry name" value="PROKAR_LIPOPROTEIN"/>
    <property type="match status" value="1"/>
</dbReference>
<keyword evidence="1" id="KW-0732">Signal</keyword>
<protein>
    <submittedName>
        <fullName evidence="3">Discoidin domain-containing protein</fullName>
    </submittedName>
</protein>
<dbReference type="AlphaFoldDB" id="A0A4U1CH96"/>